<dbReference type="GO" id="GO:0005536">
    <property type="term" value="F:D-glucose binding"/>
    <property type="evidence" value="ECO:0007669"/>
    <property type="project" value="InterPro"/>
</dbReference>
<evidence type="ECO:0000256" key="2">
    <source>
        <dbReference type="ARBA" id="ARBA00022777"/>
    </source>
</evidence>
<evidence type="ECO:0000256" key="1">
    <source>
        <dbReference type="ARBA" id="ARBA00022679"/>
    </source>
</evidence>
<dbReference type="InterPro" id="IPR043129">
    <property type="entry name" value="ATPase_NBD"/>
</dbReference>
<keyword evidence="1" id="KW-0808">Transferase</keyword>
<protein>
    <submittedName>
        <fullName evidence="4">ROK family protein</fullName>
    </submittedName>
</protein>
<dbReference type="SUPFAM" id="SSF53067">
    <property type="entry name" value="Actin-like ATPase domain"/>
    <property type="match status" value="1"/>
</dbReference>
<organism evidence="4 5">
    <name type="scientific">Pseudotabrizicola algicola</name>
    <dbReference type="NCBI Taxonomy" id="2709381"/>
    <lineage>
        <taxon>Bacteria</taxon>
        <taxon>Pseudomonadati</taxon>
        <taxon>Pseudomonadota</taxon>
        <taxon>Alphaproteobacteria</taxon>
        <taxon>Rhodobacterales</taxon>
        <taxon>Paracoccaceae</taxon>
        <taxon>Pseudotabrizicola</taxon>
    </lineage>
</organism>
<keyword evidence="2" id="KW-0418">Kinase</keyword>
<keyword evidence="5" id="KW-1185">Reference proteome</keyword>
<reference evidence="4 5" key="1">
    <citation type="submission" date="2020-02" db="EMBL/GenBank/DDBJ databases">
        <title>Rhodobacter algicola sp. nov., isolated from microalga culture.</title>
        <authorList>
            <person name="Park C.-Y."/>
        </authorList>
    </citation>
    <scope>NUCLEOTIDE SEQUENCE [LARGE SCALE GENOMIC DNA]</scope>
    <source>
        <strain evidence="4 5">ETT8</strain>
    </source>
</reference>
<name>A0A6B3RIU6_9RHOB</name>
<dbReference type="GO" id="GO:0005829">
    <property type="term" value="C:cytosol"/>
    <property type="evidence" value="ECO:0007669"/>
    <property type="project" value="TreeGrafter"/>
</dbReference>
<dbReference type="AlphaFoldDB" id="A0A6B3RIU6"/>
<comment type="similarity">
    <text evidence="3">Belongs to the bacterial glucokinase family.</text>
</comment>
<dbReference type="InterPro" id="IPR003836">
    <property type="entry name" value="Glucokinase"/>
</dbReference>
<proteinExistence type="inferred from homology"/>
<dbReference type="PANTHER" id="PTHR47690">
    <property type="entry name" value="GLUCOKINASE"/>
    <property type="match status" value="1"/>
</dbReference>
<dbReference type="PANTHER" id="PTHR47690:SF1">
    <property type="entry name" value="GLUCOKINASE"/>
    <property type="match status" value="1"/>
</dbReference>
<dbReference type="EMBL" id="JAAIKE010000001">
    <property type="protein sequence ID" value="NEX45033.1"/>
    <property type="molecule type" value="Genomic_DNA"/>
</dbReference>
<gene>
    <name evidence="4" type="ORF">G3572_02365</name>
</gene>
<dbReference type="GO" id="GO:0005524">
    <property type="term" value="F:ATP binding"/>
    <property type="evidence" value="ECO:0007669"/>
    <property type="project" value="InterPro"/>
</dbReference>
<accession>A0A6B3RIU6</accession>
<dbReference type="GO" id="GO:0006096">
    <property type="term" value="P:glycolytic process"/>
    <property type="evidence" value="ECO:0007669"/>
    <property type="project" value="InterPro"/>
</dbReference>
<dbReference type="Proteomes" id="UP000481421">
    <property type="component" value="Unassembled WGS sequence"/>
</dbReference>
<dbReference type="Gene3D" id="3.30.420.40">
    <property type="match status" value="1"/>
</dbReference>
<dbReference type="Gene3D" id="3.40.367.20">
    <property type="match status" value="1"/>
</dbReference>
<comment type="caution">
    <text evidence="4">The sequence shown here is derived from an EMBL/GenBank/DDBJ whole genome shotgun (WGS) entry which is preliminary data.</text>
</comment>
<dbReference type="Pfam" id="PF02685">
    <property type="entry name" value="Glucokinase"/>
    <property type="match status" value="1"/>
</dbReference>
<dbReference type="InterPro" id="IPR050201">
    <property type="entry name" value="Bacterial_glucokinase"/>
</dbReference>
<evidence type="ECO:0000313" key="5">
    <source>
        <dbReference type="Proteomes" id="UP000481421"/>
    </source>
</evidence>
<dbReference type="GO" id="GO:0004340">
    <property type="term" value="F:glucokinase activity"/>
    <property type="evidence" value="ECO:0007669"/>
    <property type="project" value="InterPro"/>
</dbReference>
<dbReference type="CDD" id="cd24008">
    <property type="entry name" value="ASKHA_NBD_GLK"/>
    <property type="match status" value="1"/>
</dbReference>
<sequence>MPPMTLALLADIGGTNTRVALAEGTRVLPDSVARFSNAEYKARGQDIADILADYLKTSGKSVSGTCVAAAGPVQDGTASMTNLDWVIDAAKLRGATGAARVAILNDLQAQGQALGHIAPANLRPVVPGPQTAGTMLVVGLGTGVNAAPVHGSGAARIVPPSECGHVNMPVRSEEDLSLMRFVESLLASRGEVAHCGVEEVLSGRGLINLHAFAADQAGEPAATTSAEVLSDLDKGHPVATHAASLYTRILGQTLADLALIHLPYGGIYLIGGMARAMTPHFARLGLGDHFRETRRVDLLEKDFSITVVEDDFAALTGCAAYLAAQTA</sequence>
<evidence type="ECO:0000313" key="4">
    <source>
        <dbReference type="EMBL" id="NEX45033.1"/>
    </source>
</evidence>
<evidence type="ECO:0000256" key="3">
    <source>
        <dbReference type="RuleBase" id="RU004046"/>
    </source>
</evidence>